<evidence type="ECO:0000256" key="4">
    <source>
        <dbReference type="ARBA" id="ARBA00022598"/>
    </source>
</evidence>
<evidence type="ECO:0000256" key="6">
    <source>
        <dbReference type="ARBA" id="ARBA00022840"/>
    </source>
</evidence>
<reference evidence="14 15" key="1">
    <citation type="journal article" date="2024" name="Nat. Commun.">
        <title>Phylogenomics reveals the evolutionary origins of lichenization in chlorophyte algae.</title>
        <authorList>
            <person name="Puginier C."/>
            <person name="Libourel C."/>
            <person name="Otte J."/>
            <person name="Skaloud P."/>
            <person name="Haon M."/>
            <person name="Grisel S."/>
            <person name="Petersen M."/>
            <person name="Berrin J.G."/>
            <person name="Delaux P.M."/>
            <person name="Dal Grande F."/>
            <person name="Keller J."/>
        </authorList>
    </citation>
    <scope>NUCLEOTIDE SEQUENCE [LARGE SCALE GENOMIC DNA]</scope>
    <source>
        <strain evidence="14 15">SAG 2036</strain>
    </source>
</reference>
<feature type="region of interest" description="Disordered" evidence="11">
    <location>
        <begin position="1"/>
        <end position="44"/>
    </location>
</feature>
<dbReference type="Proteomes" id="UP001465755">
    <property type="component" value="Unassembled WGS sequence"/>
</dbReference>
<dbReference type="GO" id="GO:0005524">
    <property type="term" value="F:ATP binding"/>
    <property type="evidence" value="ECO:0007669"/>
    <property type="project" value="UniProtKB-KW"/>
</dbReference>
<comment type="catalytic activity">
    <reaction evidence="9">
        <text>protoporphyrin IX + Mg(2+) + ATP + H2O = Mg-protoporphyrin IX + ADP + phosphate + 3 H(+)</text>
        <dbReference type="Rhea" id="RHEA:13961"/>
        <dbReference type="ChEBI" id="CHEBI:15377"/>
        <dbReference type="ChEBI" id="CHEBI:15378"/>
        <dbReference type="ChEBI" id="CHEBI:18420"/>
        <dbReference type="ChEBI" id="CHEBI:30616"/>
        <dbReference type="ChEBI" id="CHEBI:43474"/>
        <dbReference type="ChEBI" id="CHEBI:57306"/>
        <dbReference type="ChEBI" id="CHEBI:60492"/>
        <dbReference type="ChEBI" id="CHEBI:456216"/>
        <dbReference type="EC" id="6.6.1.1"/>
    </reaction>
</comment>
<comment type="caution">
    <text evidence="14">The sequence shown here is derived from an EMBL/GenBank/DDBJ whole genome shotgun (WGS) entry which is preliminary data.</text>
</comment>
<feature type="compositionally biased region" description="Polar residues" evidence="11">
    <location>
        <begin position="1111"/>
        <end position="1123"/>
    </location>
</feature>
<gene>
    <name evidence="14" type="ORF">WJX73_009512</name>
</gene>
<feature type="compositionally biased region" description="Low complexity" evidence="11">
    <location>
        <begin position="996"/>
        <end position="1011"/>
    </location>
</feature>
<dbReference type="GO" id="GO:0015979">
    <property type="term" value="P:photosynthesis"/>
    <property type="evidence" value="ECO:0007669"/>
    <property type="project" value="UniProtKB-KW"/>
</dbReference>
<sequence length="1393" mass="150644">MAGPVKLESSLRPCSSRGSARHVPGTKRRPSVSGSAQLVKRGSEHLVGSQRLAAVTTDSLKSEAERFVEGINLDESSVPKADTAALPVDDALTTERQRVAELEAQVGKLQSDVDAAYRACFKDVQLSDEAEAAKAELEQFSEAAFARLGRNNPQGMKALLTAKQRTDPQGWQAFQKEVSTLKLRSTRVCRELEDALSALDSSAAMASLMASDTSAGDDDSEDAEGRASSRTGTSGTCRIVLISGFESFNVDLYKQAAQEVASRQPGVHISVFSDRDLGPHKAKVQAALQEADVFFGSLLFDFDQVEWLRQHINNIPVRLVFESALELMSTTQIGSFQMDPSGKSKGPPPAVKKVLSLFGSGREEDRMTGYLSFLKIGPKLLRFLPGKKARDLKNWLTVYGYWNQGGLENITTMMLYLVDSYFFRTGAKPTAPLETPSTGCLHPDHEGYFDTPASYMRWYRAHGPLRDNKDAPVVAMLLYRKHVITKQGYIPQLIRTMEEQGVLPVPIFINGVEAHTVVRDQLTSQQEQAFYSETGAKAASEAAVKPRQDAVSVDAIVSTIGFPLVGGPAGTMEGGRQAEVAKAILQAKNVPYIVAAPLLIQDMASWSRDGVAGLQSVVLYSLPELDGAIDTVPLGGLVGEGIFLSLERVRRLAVRLRNWVSLRRLHAKERKIAILLYGFPPGVGATGTAALLNVPRSLSKMLDRLRAEGYDLGEADGQEVDGEALIAALKSQQEQRAIAEGARGVERWSEEQARSIGAVAVGADVSPKELREALSFPQGWGPSEWGPMPYLPDPDFLVQRMESQWGSLFSYSGLATSAKGNLVVGGIQLGNVWIGVQPALGIEGDPMRLLFERDLTPHPQYAAFYHWLTDSFGANAIVHFGMHGTAEWLPGAPLGNTGLSWADVLLGKLPNIYVYAANNPSESIIAKRRGYATIVSHNVPPYGRAGLYKQLAEVKSLVAEFREDPEHNAALRGPIVENLRAAGLQKDCPLPNLTTASSNGAAGSNGHGAAAPDVAEGHVEGEPELTAEAVMEIPVHDFAEYAGRLYSYLQVVEGRLFSEGLHTLGQAPNPEKTRSYLAAYFGERLPEVALDEVSHWNGEDLEGMRQRLERSLQQGTASTSAPSRSEPAGTQDFGPAIEEAVQVRQLLQRNTEELTGVLTALSGGYVLPEAGGDLLRDGPGVLPTGRNIHALDPYRMPSAAALERGTAAAEAILTQHQAANDGAWPETVAVNLWGLDAIKTKGESVAIVLHMLGARPLAEGTGRVARFELIPLAELQPEGRPRVDVLCNMSGIFRDSFQNVVELLDDLFQRAAMADEPPELNFVRKHASSMESEGLANPGARLFSNPAGDYGSMVNERVGASDWESGDELGSTWAIQKLLLIRQGPGEGNRSPR</sequence>
<keyword evidence="5" id="KW-0547">Nucleotide-binding</keyword>
<feature type="region of interest" description="Disordered" evidence="11">
    <location>
        <begin position="1109"/>
        <end position="1132"/>
    </location>
</feature>
<feature type="region of interest" description="Disordered" evidence="11">
    <location>
        <begin position="209"/>
        <end position="232"/>
    </location>
</feature>
<feature type="domain" description="CobN/magnesium chelatase" evidence="12">
    <location>
        <begin position="400"/>
        <end position="1374"/>
    </location>
</feature>
<dbReference type="GO" id="GO:0015995">
    <property type="term" value="P:chlorophyll biosynthetic process"/>
    <property type="evidence" value="ECO:0007669"/>
    <property type="project" value="UniProtKB-KW"/>
</dbReference>
<evidence type="ECO:0000256" key="5">
    <source>
        <dbReference type="ARBA" id="ARBA00022741"/>
    </source>
</evidence>
<feature type="region of interest" description="Disordered" evidence="11">
    <location>
        <begin position="993"/>
        <end position="1013"/>
    </location>
</feature>
<protein>
    <recommendedName>
        <fullName evidence="2">magnesium chelatase</fullName>
        <ecNumber evidence="2">6.6.1.1</ecNumber>
    </recommendedName>
</protein>
<keyword evidence="4" id="KW-0436">Ligase</keyword>
<keyword evidence="10" id="KW-0175">Coiled coil</keyword>
<feature type="coiled-coil region" evidence="10">
    <location>
        <begin position="92"/>
        <end position="143"/>
    </location>
</feature>
<evidence type="ECO:0000313" key="14">
    <source>
        <dbReference type="EMBL" id="KAK9800208.1"/>
    </source>
</evidence>
<keyword evidence="6" id="KW-0067">ATP-binding</keyword>
<evidence type="ECO:0000256" key="10">
    <source>
        <dbReference type="SAM" id="Coils"/>
    </source>
</evidence>
<dbReference type="InterPro" id="IPR003672">
    <property type="entry name" value="CobN/Mg_chltase"/>
</dbReference>
<comment type="pathway">
    <text evidence="8">Porphyrin-containing compound metabolism.</text>
</comment>
<organism evidence="14 15">
    <name type="scientific">Symbiochloris irregularis</name>
    <dbReference type="NCBI Taxonomy" id="706552"/>
    <lineage>
        <taxon>Eukaryota</taxon>
        <taxon>Viridiplantae</taxon>
        <taxon>Chlorophyta</taxon>
        <taxon>core chlorophytes</taxon>
        <taxon>Trebouxiophyceae</taxon>
        <taxon>Trebouxiales</taxon>
        <taxon>Trebouxiaceae</taxon>
        <taxon>Symbiochloris</taxon>
    </lineage>
</organism>
<dbReference type="Pfam" id="PF02514">
    <property type="entry name" value="CobN-Mg_chel"/>
    <property type="match status" value="1"/>
</dbReference>
<evidence type="ECO:0000259" key="13">
    <source>
        <dbReference type="Pfam" id="PF11965"/>
    </source>
</evidence>
<proteinExistence type="inferred from homology"/>
<evidence type="ECO:0000313" key="15">
    <source>
        <dbReference type="Proteomes" id="UP001465755"/>
    </source>
</evidence>
<evidence type="ECO:0000256" key="11">
    <source>
        <dbReference type="SAM" id="MobiDB-lite"/>
    </source>
</evidence>
<dbReference type="PANTHER" id="PTHR44119:SF1">
    <property type="entry name" value="MAGNESIUM-CHELATASE SUBUNIT CHLH, CHLOROPLASTIC"/>
    <property type="match status" value="1"/>
</dbReference>
<evidence type="ECO:0000256" key="9">
    <source>
        <dbReference type="ARBA" id="ARBA00048693"/>
    </source>
</evidence>
<evidence type="ECO:0000256" key="2">
    <source>
        <dbReference type="ARBA" id="ARBA00012825"/>
    </source>
</evidence>
<feature type="non-terminal residue" evidence="14">
    <location>
        <position position="1393"/>
    </location>
</feature>
<dbReference type="EC" id="6.6.1.1" evidence="2"/>
<dbReference type="EMBL" id="JALJOQ010000085">
    <property type="protein sequence ID" value="KAK9800208.1"/>
    <property type="molecule type" value="Genomic_DNA"/>
</dbReference>
<keyword evidence="7" id="KW-0149">Chlorophyll biosynthesis</keyword>
<evidence type="ECO:0000256" key="3">
    <source>
        <dbReference type="ARBA" id="ARBA00022531"/>
    </source>
</evidence>
<evidence type="ECO:0000256" key="8">
    <source>
        <dbReference type="ARBA" id="ARBA00023444"/>
    </source>
</evidence>
<evidence type="ECO:0000256" key="1">
    <source>
        <dbReference type="ARBA" id="ARBA00010851"/>
    </source>
</evidence>
<keyword evidence="15" id="KW-1185">Reference proteome</keyword>
<name>A0AAW1P110_9CHLO</name>
<dbReference type="InterPro" id="IPR022571">
    <property type="entry name" value="Mg_chelatase_H_N"/>
</dbReference>
<dbReference type="PANTHER" id="PTHR44119">
    <property type="entry name" value="MAGNESIUM-CHELATASE SUBUNIT CHLH, CHLOROPLASTIC"/>
    <property type="match status" value="1"/>
</dbReference>
<accession>A0AAW1P110</accession>
<dbReference type="Pfam" id="PF11965">
    <property type="entry name" value="DUF3479"/>
    <property type="match status" value="1"/>
</dbReference>
<keyword evidence="3" id="KW-0602">Photosynthesis</keyword>
<comment type="similarity">
    <text evidence="1">Belongs to the Mg-chelatase subunit H family.</text>
</comment>
<dbReference type="CDD" id="cd10150">
    <property type="entry name" value="CobN_like"/>
    <property type="match status" value="1"/>
</dbReference>
<evidence type="ECO:0000259" key="12">
    <source>
        <dbReference type="Pfam" id="PF02514"/>
    </source>
</evidence>
<feature type="domain" description="Magnesium chelatase subunit H N-terminal" evidence="13">
    <location>
        <begin position="238"/>
        <end position="396"/>
    </location>
</feature>
<evidence type="ECO:0000256" key="7">
    <source>
        <dbReference type="ARBA" id="ARBA00023171"/>
    </source>
</evidence>
<dbReference type="GO" id="GO:0016851">
    <property type="term" value="F:magnesium chelatase activity"/>
    <property type="evidence" value="ECO:0007669"/>
    <property type="project" value="UniProtKB-EC"/>
</dbReference>